<comment type="caution">
    <text evidence="1">The sequence shown here is derived from an EMBL/GenBank/DDBJ whole genome shotgun (WGS) entry which is preliminary data.</text>
</comment>
<dbReference type="EMBL" id="JAGQLH010000025">
    <property type="protein sequence ID" value="MCA9385537.1"/>
    <property type="molecule type" value="Genomic_DNA"/>
</dbReference>
<sequence length="205" mass="23336">MKSEQLTTLEPQIVQIQTRFFTNRTTFGPYHLNNAEIKATLEGDFDEQWLTIGFGDEAKEGSFMVRQLKDGLLYCAAAVLKLDSNTSKGNEFAAFWRPNDTMNRDTIILQRPAGNQPGFINLKPGALPDQINRNGLDPLIRIRRGNTLDNQGEKAHIISILKHKTIAPDNQEYEIMEDQSRIPHILNLLFKRTSDLITESRILKV</sequence>
<name>A0A955L8D1_9BACT</name>
<evidence type="ECO:0000313" key="1">
    <source>
        <dbReference type="EMBL" id="MCA9385537.1"/>
    </source>
</evidence>
<dbReference type="Proteomes" id="UP000754563">
    <property type="component" value="Unassembled WGS sequence"/>
</dbReference>
<evidence type="ECO:0000313" key="2">
    <source>
        <dbReference type="Proteomes" id="UP000754563"/>
    </source>
</evidence>
<protein>
    <submittedName>
        <fullName evidence="1">Uncharacterized protein</fullName>
    </submittedName>
</protein>
<dbReference type="AlphaFoldDB" id="A0A955L8D1"/>
<gene>
    <name evidence="1" type="ORF">KC717_02725</name>
</gene>
<accession>A0A955L8D1</accession>
<proteinExistence type="predicted"/>
<reference evidence="1" key="1">
    <citation type="submission" date="2020-04" db="EMBL/GenBank/DDBJ databases">
        <authorList>
            <person name="Zhang T."/>
        </authorList>
    </citation>
    <scope>NUCLEOTIDE SEQUENCE</scope>
    <source>
        <strain evidence="1">HKST-UBA11</strain>
    </source>
</reference>
<reference evidence="1" key="2">
    <citation type="journal article" date="2021" name="Microbiome">
        <title>Successional dynamics and alternative stable states in a saline activated sludge microbial community over 9 years.</title>
        <authorList>
            <person name="Wang Y."/>
            <person name="Ye J."/>
            <person name="Ju F."/>
            <person name="Liu L."/>
            <person name="Boyd J.A."/>
            <person name="Deng Y."/>
            <person name="Parks D.H."/>
            <person name="Jiang X."/>
            <person name="Yin X."/>
            <person name="Woodcroft B.J."/>
            <person name="Tyson G.W."/>
            <person name="Hugenholtz P."/>
            <person name="Polz M.F."/>
            <person name="Zhang T."/>
        </authorList>
    </citation>
    <scope>NUCLEOTIDE SEQUENCE</scope>
    <source>
        <strain evidence="1">HKST-UBA11</strain>
    </source>
</reference>
<organism evidence="1 2">
    <name type="scientific">Candidatus Dojkabacteria bacterium</name>
    <dbReference type="NCBI Taxonomy" id="2099670"/>
    <lineage>
        <taxon>Bacteria</taxon>
        <taxon>Candidatus Dojkabacteria</taxon>
    </lineage>
</organism>